<sequence>MSKYDEPDVIYRGYMIPMEKFNTMMKKIPAYRRLMKSQYGEHSHTYCYCHWKHAILDEKLKKRAPKIREHSANGDSRDVEGTHMMLLVGYVPYKSPRQVEDPAHPSARHLVEKDTDREAIAQYVQFFQKRGIKDLNTEDFTFGWSIGSNPCLLTT</sequence>
<dbReference type="AlphaFoldDB" id="A0A4Y7T473"/>
<evidence type="ECO:0000313" key="2">
    <source>
        <dbReference type="EMBL" id="TEB28402.1"/>
    </source>
</evidence>
<gene>
    <name evidence="2" type="ORF">FA13DRAFT_1735558</name>
    <name evidence="1" type="ORF">FA13DRAFT_1735940</name>
</gene>
<dbReference type="Proteomes" id="UP000298030">
    <property type="component" value="Unassembled WGS sequence"/>
</dbReference>
<keyword evidence="3" id="KW-1185">Reference proteome</keyword>
<dbReference type="EMBL" id="QPFP01000035">
    <property type="protein sequence ID" value="TEB28050.1"/>
    <property type="molecule type" value="Genomic_DNA"/>
</dbReference>
<reference evidence="2 3" key="1">
    <citation type="journal article" date="2019" name="Nat. Ecol. Evol.">
        <title>Megaphylogeny resolves global patterns of mushroom evolution.</title>
        <authorList>
            <person name="Varga T."/>
            <person name="Krizsan K."/>
            <person name="Foldi C."/>
            <person name="Dima B."/>
            <person name="Sanchez-Garcia M."/>
            <person name="Sanchez-Ramirez S."/>
            <person name="Szollosi G.J."/>
            <person name="Szarkandi J.G."/>
            <person name="Papp V."/>
            <person name="Albert L."/>
            <person name="Andreopoulos W."/>
            <person name="Angelini C."/>
            <person name="Antonin V."/>
            <person name="Barry K.W."/>
            <person name="Bougher N.L."/>
            <person name="Buchanan P."/>
            <person name="Buyck B."/>
            <person name="Bense V."/>
            <person name="Catcheside P."/>
            <person name="Chovatia M."/>
            <person name="Cooper J."/>
            <person name="Damon W."/>
            <person name="Desjardin D."/>
            <person name="Finy P."/>
            <person name="Geml J."/>
            <person name="Haridas S."/>
            <person name="Hughes K."/>
            <person name="Justo A."/>
            <person name="Karasinski D."/>
            <person name="Kautmanova I."/>
            <person name="Kiss B."/>
            <person name="Kocsube S."/>
            <person name="Kotiranta H."/>
            <person name="LaButti K.M."/>
            <person name="Lechner B.E."/>
            <person name="Liimatainen K."/>
            <person name="Lipzen A."/>
            <person name="Lukacs Z."/>
            <person name="Mihaltcheva S."/>
            <person name="Morgado L.N."/>
            <person name="Niskanen T."/>
            <person name="Noordeloos M.E."/>
            <person name="Ohm R.A."/>
            <person name="Ortiz-Santana B."/>
            <person name="Ovrebo C."/>
            <person name="Racz N."/>
            <person name="Riley R."/>
            <person name="Savchenko A."/>
            <person name="Shiryaev A."/>
            <person name="Soop K."/>
            <person name="Spirin V."/>
            <person name="Szebenyi C."/>
            <person name="Tomsovsky M."/>
            <person name="Tulloss R.E."/>
            <person name="Uehling J."/>
            <person name="Grigoriev I.V."/>
            <person name="Vagvolgyi C."/>
            <person name="Papp T."/>
            <person name="Martin F.M."/>
            <person name="Miettinen O."/>
            <person name="Hibbett D.S."/>
            <person name="Nagy L.G."/>
        </authorList>
    </citation>
    <scope>NUCLEOTIDE SEQUENCE [LARGE SCALE GENOMIC DNA]</scope>
    <source>
        <strain evidence="2 3">FP101781</strain>
    </source>
</reference>
<dbReference type="OrthoDB" id="2844378at2759"/>
<dbReference type="EMBL" id="QPFP01000032">
    <property type="protein sequence ID" value="TEB28402.1"/>
    <property type="molecule type" value="Genomic_DNA"/>
</dbReference>
<accession>A0A4Y7T473</accession>
<name>A0A4Y7T473_COPMI</name>
<protein>
    <submittedName>
        <fullName evidence="2">Uncharacterized protein</fullName>
    </submittedName>
</protein>
<evidence type="ECO:0000313" key="3">
    <source>
        <dbReference type="Proteomes" id="UP000298030"/>
    </source>
</evidence>
<organism evidence="2 3">
    <name type="scientific">Coprinellus micaceus</name>
    <name type="common">Glistening ink-cap mushroom</name>
    <name type="synonym">Coprinus micaceus</name>
    <dbReference type="NCBI Taxonomy" id="71717"/>
    <lineage>
        <taxon>Eukaryota</taxon>
        <taxon>Fungi</taxon>
        <taxon>Dikarya</taxon>
        <taxon>Basidiomycota</taxon>
        <taxon>Agaricomycotina</taxon>
        <taxon>Agaricomycetes</taxon>
        <taxon>Agaricomycetidae</taxon>
        <taxon>Agaricales</taxon>
        <taxon>Agaricineae</taxon>
        <taxon>Psathyrellaceae</taxon>
        <taxon>Coprinellus</taxon>
    </lineage>
</organism>
<evidence type="ECO:0000313" key="1">
    <source>
        <dbReference type="EMBL" id="TEB28050.1"/>
    </source>
</evidence>
<proteinExistence type="predicted"/>
<comment type="caution">
    <text evidence="2">The sequence shown here is derived from an EMBL/GenBank/DDBJ whole genome shotgun (WGS) entry which is preliminary data.</text>
</comment>